<feature type="signal peptide" evidence="1">
    <location>
        <begin position="1"/>
        <end position="22"/>
    </location>
</feature>
<dbReference type="Proteomes" id="UP000811609">
    <property type="component" value="Chromosome 11"/>
</dbReference>
<reference evidence="3" key="2">
    <citation type="submission" date="2021-01" db="EMBL/GenBank/DDBJ databases">
        <authorList>
            <person name="Lovell J.T."/>
            <person name="Bentley N."/>
            <person name="Bhattarai G."/>
            <person name="Jenkins J.W."/>
            <person name="Sreedasyam A."/>
            <person name="Alarcon Y."/>
            <person name="Bock C."/>
            <person name="Boston L."/>
            <person name="Carlson J."/>
            <person name="Cervantes K."/>
            <person name="Clermont K."/>
            <person name="Krom N."/>
            <person name="Kubenka K."/>
            <person name="Mamidi S."/>
            <person name="Mattison C."/>
            <person name="Monteros M."/>
            <person name="Pisani C."/>
            <person name="Plott C."/>
            <person name="Rajasekar S."/>
            <person name="Rhein H.S."/>
            <person name="Rohla C."/>
            <person name="Song M."/>
            <person name="Hilaire R.S."/>
            <person name="Shu S."/>
            <person name="Wells L."/>
            <person name="Wang X."/>
            <person name="Webber J."/>
            <person name="Heerema R.J."/>
            <person name="Klein P."/>
            <person name="Conner P."/>
            <person name="Grauke L."/>
            <person name="Grimwood J."/>
            <person name="Schmutz J."/>
            <person name="Randall J.J."/>
        </authorList>
    </citation>
    <scope>NUCLEOTIDE SEQUENCE</scope>
    <source>
        <tissue evidence="3">Leaf</tissue>
    </source>
</reference>
<comment type="caution">
    <text evidence="2">The sequence shown here is derived from an EMBL/GenBank/DDBJ whole genome shotgun (WGS) entry which is preliminary data.</text>
</comment>
<evidence type="ECO:0000313" key="3">
    <source>
        <dbReference type="EMBL" id="KAG6688269.1"/>
    </source>
</evidence>
<sequence length="84" mass="9153">MLSWIKAFSLILLLLLASSSSGRSADHGLRNGMKKSTYSSLEAMIQMKARKLIRVDALWNNLDYQDPIANPAHEPKKGGPGGKG</sequence>
<organism evidence="2 4">
    <name type="scientific">Carya illinoinensis</name>
    <name type="common">Pecan</name>
    <dbReference type="NCBI Taxonomy" id="32201"/>
    <lineage>
        <taxon>Eukaryota</taxon>
        <taxon>Viridiplantae</taxon>
        <taxon>Streptophyta</taxon>
        <taxon>Embryophyta</taxon>
        <taxon>Tracheophyta</taxon>
        <taxon>Spermatophyta</taxon>
        <taxon>Magnoliopsida</taxon>
        <taxon>eudicotyledons</taxon>
        <taxon>Gunneridae</taxon>
        <taxon>Pentapetalae</taxon>
        <taxon>rosids</taxon>
        <taxon>fabids</taxon>
        <taxon>Fagales</taxon>
        <taxon>Juglandaceae</taxon>
        <taxon>Carya</taxon>
    </lineage>
</organism>
<evidence type="ECO:0000313" key="2">
    <source>
        <dbReference type="EMBL" id="KAG6636510.1"/>
    </source>
</evidence>
<evidence type="ECO:0000256" key="1">
    <source>
        <dbReference type="SAM" id="SignalP"/>
    </source>
</evidence>
<feature type="chain" id="PRO_5036275470" evidence="1">
    <location>
        <begin position="23"/>
        <end position="84"/>
    </location>
</feature>
<dbReference type="Proteomes" id="UP000811246">
    <property type="component" value="Chromosome 11"/>
</dbReference>
<proteinExistence type="predicted"/>
<dbReference type="EMBL" id="CM031819">
    <property type="protein sequence ID" value="KAG6636510.1"/>
    <property type="molecule type" value="Genomic_DNA"/>
</dbReference>
<name>A0A8T1P6L8_CARIL</name>
<gene>
    <name evidence="2" type="ORF">CIPAW_11G116300</name>
    <name evidence="3" type="ORF">I3842_11G115600</name>
</gene>
<protein>
    <submittedName>
        <fullName evidence="2">Uncharacterized protein</fullName>
    </submittedName>
</protein>
<keyword evidence="4" id="KW-1185">Reference proteome</keyword>
<evidence type="ECO:0000313" key="4">
    <source>
        <dbReference type="Proteomes" id="UP000811609"/>
    </source>
</evidence>
<keyword evidence="1" id="KW-0732">Signal</keyword>
<accession>A0A8T1P6L8</accession>
<dbReference type="AlphaFoldDB" id="A0A8T1P6L8"/>
<dbReference type="EMBL" id="CM031835">
    <property type="protein sequence ID" value="KAG6688269.1"/>
    <property type="molecule type" value="Genomic_DNA"/>
</dbReference>
<dbReference type="PANTHER" id="PTHR34467:SF3">
    <property type="entry name" value="PROTEIN, PUTATIVE-RELATED"/>
    <property type="match status" value="1"/>
</dbReference>
<dbReference type="EMBL" id="CM031819">
    <property type="protein sequence ID" value="KAG6636511.1"/>
    <property type="molecule type" value="Genomic_DNA"/>
</dbReference>
<reference evidence="2" key="1">
    <citation type="submission" date="2020-12" db="EMBL/GenBank/DDBJ databases">
        <title>WGS assembly of Carya illinoinensis cv. Pawnee.</title>
        <authorList>
            <person name="Platts A."/>
            <person name="Shu S."/>
            <person name="Wright S."/>
            <person name="Barry K."/>
            <person name="Edger P."/>
            <person name="Pires J.C."/>
            <person name="Schmutz J."/>
        </authorList>
    </citation>
    <scope>NUCLEOTIDE SEQUENCE</scope>
    <source>
        <tissue evidence="2">Leaf</tissue>
    </source>
</reference>
<dbReference type="PANTHER" id="PTHR34467">
    <property type="entry name" value="TRANSMEMBRANE PROTEIN"/>
    <property type="match status" value="1"/>
</dbReference>